<dbReference type="PANTHER" id="PTHR43773">
    <property type="entry name" value="MAGNESIUM TRANSPORTER MGTE"/>
    <property type="match status" value="1"/>
</dbReference>
<keyword evidence="1" id="KW-0129">CBS domain</keyword>
<evidence type="ECO:0000256" key="1">
    <source>
        <dbReference type="PROSITE-ProRule" id="PRU00703"/>
    </source>
</evidence>
<dbReference type="Gene3D" id="1.25.60.10">
    <property type="entry name" value="MgtE N-terminal domain-like"/>
    <property type="match status" value="1"/>
</dbReference>
<dbReference type="Pfam" id="PF00571">
    <property type="entry name" value="CBS"/>
    <property type="match status" value="2"/>
</dbReference>
<dbReference type="PROSITE" id="PS51371">
    <property type="entry name" value="CBS"/>
    <property type="match status" value="2"/>
</dbReference>
<dbReference type="RefSeq" id="WP_150130319.1">
    <property type="nucleotide sequence ID" value="NZ_CP020921.1"/>
</dbReference>
<dbReference type="Gene3D" id="3.10.580.10">
    <property type="entry name" value="CBS-domain"/>
    <property type="match status" value="1"/>
</dbReference>
<dbReference type="KEGG" id="taci:TDSAC_1684"/>
<protein>
    <submittedName>
        <fullName evidence="3">Mg2+ transporter (MgtE)</fullName>
    </submittedName>
</protein>
<sequence length="431" mass="49230">MSFTGAITEFYLSQELNKPILDPENRKVANLRDIAVCWDKKIPVGRGIKFLKDSNKLININHIKEWKKDAIVLTTNLEKAADIVARDEDIYIVKWLLDKQLIDLKGKKLVRVNDIKISFYSKDLEKKLILLAIDVGFSGILRRLGIKFLESRIQPQLISWNYLAPIKKRTSNLQLATEFEGLKNLHPADIADIIEELSQPDREKIIESLDIESAAEVLAEADIETQVNVIDSLDADKAADILEEMPSDDAADILSELNEEKSQEILERMDPEEASEVIELMNYEDEDVGSLMTKDYITLTGNETQEEALNKIKKIAEEVETIYVSYIVDSEEKLIGVISLRELLIAKPDEKIKDIMQKDVISLNHFDHHDKALEMFAKYNLFTMPVVDNENRLLGIITVDDILRLLIPDRSDADTFSRFDSLKKFLREGGE</sequence>
<dbReference type="EMBL" id="CP020921">
    <property type="protein sequence ID" value="AWB11020.1"/>
    <property type="molecule type" value="Genomic_DNA"/>
</dbReference>
<proteinExistence type="predicted"/>
<feature type="domain" description="CBS" evidence="2">
    <location>
        <begin position="356"/>
        <end position="415"/>
    </location>
</feature>
<dbReference type="GO" id="GO:0015095">
    <property type="term" value="F:magnesium ion transmembrane transporter activity"/>
    <property type="evidence" value="ECO:0007669"/>
    <property type="project" value="InterPro"/>
</dbReference>
<reference evidence="3 4" key="1">
    <citation type="submission" date="2017-04" db="EMBL/GenBank/DDBJ databases">
        <title>Genomic insights into metabolism of Thermodesulfobium acidiphilum.</title>
        <authorList>
            <person name="Toshchakov S.V."/>
            <person name="Frolov E.N."/>
            <person name="Kublanov I.V."/>
            <person name="Samarov N.I."/>
            <person name="Novikov A."/>
            <person name="Lebedinsky A.V."/>
            <person name="Bonch-Osmolovskaya E.A."/>
            <person name="Chernyh N.A."/>
        </authorList>
    </citation>
    <scope>NUCLEOTIDE SEQUENCE [LARGE SCALE GENOMIC DNA]</scope>
    <source>
        <strain evidence="3 4">3127-1</strain>
    </source>
</reference>
<dbReference type="PANTHER" id="PTHR43773:SF1">
    <property type="entry name" value="MAGNESIUM TRANSPORTER MGTE"/>
    <property type="match status" value="1"/>
</dbReference>
<dbReference type="Pfam" id="PF03448">
    <property type="entry name" value="MgtE_N"/>
    <property type="match status" value="1"/>
</dbReference>
<dbReference type="AlphaFoldDB" id="A0A2R4W2Q6"/>
<dbReference type="InterPro" id="IPR038076">
    <property type="entry name" value="MgtE_N_sf"/>
</dbReference>
<evidence type="ECO:0000313" key="4">
    <source>
        <dbReference type="Proteomes" id="UP000244792"/>
    </source>
</evidence>
<dbReference type="OrthoDB" id="9790355at2"/>
<dbReference type="SUPFAM" id="SSF158791">
    <property type="entry name" value="MgtE N-terminal domain-like"/>
    <property type="match status" value="1"/>
</dbReference>
<dbReference type="SUPFAM" id="SSF54631">
    <property type="entry name" value="CBS-domain pair"/>
    <property type="match status" value="1"/>
</dbReference>
<dbReference type="GO" id="GO:0016020">
    <property type="term" value="C:membrane"/>
    <property type="evidence" value="ECO:0007669"/>
    <property type="project" value="InterPro"/>
</dbReference>
<dbReference type="InterPro" id="IPR006669">
    <property type="entry name" value="MgtE_transporter"/>
</dbReference>
<dbReference type="SMART" id="SM00924">
    <property type="entry name" value="MgtE_N"/>
    <property type="match status" value="1"/>
</dbReference>
<dbReference type="SMART" id="SM00116">
    <property type="entry name" value="CBS"/>
    <property type="match status" value="2"/>
</dbReference>
<dbReference type="InterPro" id="IPR006668">
    <property type="entry name" value="Mg_transptr_MgtE_intracell_dom"/>
</dbReference>
<dbReference type="CDD" id="cd04606">
    <property type="entry name" value="CBS_pair_Mg_transporter"/>
    <property type="match status" value="1"/>
</dbReference>
<feature type="domain" description="CBS" evidence="2">
    <location>
        <begin position="292"/>
        <end position="355"/>
    </location>
</feature>
<name>A0A2R4W2Q6_THEAF</name>
<keyword evidence="4" id="KW-1185">Reference proteome</keyword>
<dbReference type="InterPro" id="IPR000644">
    <property type="entry name" value="CBS_dom"/>
</dbReference>
<accession>A0A2R4W2Q6</accession>
<evidence type="ECO:0000313" key="3">
    <source>
        <dbReference type="EMBL" id="AWB11020.1"/>
    </source>
</evidence>
<dbReference type="Proteomes" id="UP000244792">
    <property type="component" value="Chromosome"/>
</dbReference>
<evidence type="ECO:0000259" key="2">
    <source>
        <dbReference type="PROSITE" id="PS51371"/>
    </source>
</evidence>
<organism evidence="3 4">
    <name type="scientific">Thermodesulfobium acidiphilum</name>
    <dbReference type="NCBI Taxonomy" id="1794699"/>
    <lineage>
        <taxon>Bacteria</taxon>
        <taxon>Pseudomonadati</taxon>
        <taxon>Thermodesulfobiota</taxon>
        <taxon>Thermodesulfobiia</taxon>
        <taxon>Thermodesulfobiales</taxon>
        <taxon>Thermodesulfobiaceae</taxon>
        <taxon>Thermodesulfobium</taxon>
    </lineage>
</organism>
<dbReference type="InterPro" id="IPR046342">
    <property type="entry name" value="CBS_dom_sf"/>
</dbReference>
<gene>
    <name evidence="3" type="ORF">TDSAC_1684</name>
</gene>